<dbReference type="Gene3D" id="2.40.10.10">
    <property type="entry name" value="Trypsin-like serine proteases"/>
    <property type="match status" value="2"/>
</dbReference>
<feature type="signal peptide" evidence="2">
    <location>
        <begin position="1"/>
        <end position="28"/>
    </location>
</feature>
<organism evidence="3 4">
    <name type="scientific">Streptomyces albireticuli</name>
    <dbReference type="NCBI Taxonomy" id="1940"/>
    <lineage>
        <taxon>Bacteria</taxon>
        <taxon>Bacillati</taxon>
        <taxon>Actinomycetota</taxon>
        <taxon>Actinomycetes</taxon>
        <taxon>Kitasatosporales</taxon>
        <taxon>Streptomycetaceae</taxon>
        <taxon>Streptomyces</taxon>
    </lineage>
</organism>
<evidence type="ECO:0000256" key="1">
    <source>
        <dbReference type="SAM" id="MobiDB-lite"/>
    </source>
</evidence>
<evidence type="ECO:0000256" key="2">
    <source>
        <dbReference type="SAM" id="SignalP"/>
    </source>
</evidence>
<evidence type="ECO:0000313" key="3">
    <source>
        <dbReference type="EMBL" id="PAU50212.1"/>
    </source>
</evidence>
<protein>
    <submittedName>
        <fullName evidence="3">Uncharacterized protein</fullName>
    </submittedName>
</protein>
<keyword evidence="2" id="KW-0732">Signal</keyword>
<dbReference type="AlphaFoldDB" id="A0A2A2DG08"/>
<dbReference type="GO" id="GO:0006508">
    <property type="term" value="P:proteolysis"/>
    <property type="evidence" value="ECO:0007669"/>
    <property type="project" value="InterPro"/>
</dbReference>
<keyword evidence="4" id="KW-1185">Reference proteome</keyword>
<comment type="caution">
    <text evidence="3">The sequence shown here is derived from an EMBL/GenBank/DDBJ whole genome shotgun (WGS) entry which is preliminary data.</text>
</comment>
<feature type="chain" id="PRO_5038686618" evidence="2">
    <location>
        <begin position="29"/>
        <end position="310"/>
    </location>
</feature>
<dbReference type="InterPro" id="IPR009003">
    <property type="entry name" value="Peptidase_S1_PA"/>
</dbReference>
<gene>
    <name evidence="3" type="ORF">CK936_03710</name>
</gene>
<dbReference type="Proteomes" id="UP000218944">
    <property type="component" value="Unassembled WGS sequence"/>
</dbReference>
<reference evidence="3 4" key="1">
    <citation type="submission" date="2017-08" db="EMBL/GenBank/DDBJ databases">
        <title>Genome sequence of Streptomyces albireticuli NRRL B-1670.</title>
        <authorList>
            <person name="Graham D.E."/>
            <person name="Mahan K.M."/>
            <person name="Klingeman D.M."/>
            <person name="Hettich R.L."/>
            <person name="Parry R.J."/>
            <person name="Spain J.C."/>
        </authorList>
    </citation>
    <scope>NUCLEOTIDE SEQUENCE [LARGE SCALE GENOMIC DNA]</scope>
    <source>
        <strain evidence="3 4">NRRL B-1670</strain>
    </source>
</reference>
<dbReference type="EMBL" id="NSJV01000074">
    <property type="protein sequence ID" value="PAU50212.1"/>
    <property type="molecule type" value="Genomic_DNA"/>
</dbReference>
<dbReference type="GO" id="GO:0004252">
    <property type="term" value="F:serine-type endopeptidase activity"/>
    <property type="evidence" value="ECO:0007669"/>
    <property type="project" value="InterPro"/>
</dbReference>
<dbReference type="InterPro" id="IPR043504">
    <property type="entry name" value="Peptidase_S1_PA_chymotrypsin"/>
</dbReference>
<dbReference type="Pfam" id="PF13365">
    <property type="entry name" value="Trypsin_2"/>
    <property type="match status" value="1"/>
</dbReference>
<dbReference type="InterPro" id="IPR018114">
    <property type="entry name" value="TRYPSIN_HIS"/>
</dbReference>
<proteinExistence type="predicted"/>
<feature type="region of interest" description="Disordered" evidence="1">
    <location>
        <begin position="56"/>
        <end position="77"/>
    </location>
</feature>
<dbReference type="PROSITE" id="PS00134">
    <property type="entry name" value="TRYPSIN_HIS"/>
    <property type="match status" value="1"/>
</dbReference>
<evidence type="ECO:0000313" key="4">
    <source>
        <dbReference type="Proteomes" id="UP000218944"/>
    </source>
</evidence>
<sequence>MRRPLALRGLVTVLAGLLAVSLPGPVTARAAASPGGSPAVAASSYWTPARMAAARPAVESKGPGERPAAGASVPPSRPFDGLPQVGTFFWTDGSGTGRFCGGTVVRSPHRDLVVSAAHCLRSPDTKKRLSFVPQYHDGLKPHGVFPVEAIHIDRRYYDLGTDGGARWDFTVVRVGGRADGTDVEDAVGGFDLRIRPGYRHRDVRLIGYPGNSDATYPKPLTCRSETRRWTSTDPKAPGDFLEIACAGYVGGTSGGPFLVRGAGGGYALIGVIGGYHTGGDTPDISYSSYFTEALRALYRHAVAGDPPARR</sequence>
<dbReference type="RefSeq" id="WP_095579002.1">
    <property type="nucleotide sequence ID" value="NZ_JAJQQQ010000001.1"/>
</dbReference>
<dbReference type="SUPFAM" id="SSF50494">
    <property type="entry name" value="Trypsin-like serine proteases"/>
    <property type="match status" value="1"/>
</dbReference>
<name>A0A2A2DG08_9ACTN</name>
<accession>A0A2A2DG08</accession>